<dbReference type="Proteomes" id="UP000692954">
    <property type="component" value="Unassembled WGS sequence"/>
</dbReference>
<protein>
    <submittedName>
        <fullName evidence="1">Uncharacterized protein</fullName>
    </submittedName>
</protein>
<accession>A0A8S1RSR8</accession>
<name>A0A8S1RSR8_9CILI</name>
<dbReference type="EMBL" id="CAJJDN010000271">
    <property type="protein sequence ID" value="CAD8130252.1"/>
    <property type="molecule type" value="Genomic_DNA"/>
</dbReference>
<gene>
    <name evidence="1" type="ORF">PSON_ATCC_30995.1.T2710013</name>
</gene>
<evidence type="ECO:0000313" key="2">
    <source>
        <dbReference type="Proteomes" id="UP000692954"/>
    </source>
</evidence>
<comment type="caution">
    <text evidence="1">The sequence shown here is derived from an EMBL/GenBank/DDBJ whole genome shotgun (WGS) entry which is preliminary data.</text>
</comment>
<organism evidence="1 2">
    <name type="scientific">Paramecium sonneborni</name>
    <dbReference type="NCBI Taxonomy" id="65129"/>
    <lineage>
        <taxon>Eukaryota</taxon>
        <taxon>Sar</taxon>
        <taxon>Alveolata</taxon>
        <taxon>Ciliophora</taxon>
        <taxon>Intramacronucleata</taxon>
        <taxon>Oligohymenophorea</taxon>
        <taxon>Peniculida</taxon>
        <taxon>Parameciidae</taxon>
        <taxon>Paramecium</taxon>
    </lineage>
</organism>
<proteinExistence type="predicted"/>
<dbReference type="AlphaFoldDB" id="A0A8S1RSR8"/>
<evidence type="ECO:0000313" key="1">
    <source>
        <dbReference type="EMBL" id="CAD8130252.1"/>
    </source>
</evidence>
<keyword evidence="2" id="KW-1185">Reference proteome</keyword>
<reference evidence="1" key="1">
    <citation type="submission" date="2021-01" db="EMBL/GenBank/DDBJ databases">
        <authorList>
            <consortium name="Genoscope - CEA"/>
            <person name="William W."/>
        </authorList>
    </citation>
    <scope>NUCLEOTIDE SEQUENCE</scope>
</reference>
<sequence length="96" mass="11153">MKTIKIKMNNLFSLPQNCLRIQNKETSSSGVKISQNTVRYVYDFRLGKKICSGSFEDVFMGFIQDGRLQSIRIKLINGQRVNELFQIQQQYNIMGI</sequence>